<dbReference type="InterPro" id="IPR001750">
    <property type="entry name" value="ND/Mrp_TM"/>
</dbReference>
<evidence type="ECO:0000313" key="11">
    <source>
        <dbReference type="Proteomes" id="UP001302316"/>
    </source>
</evidence>
<dbReference type="GO" id="GO:0016491">
    <property type="term" value="F:oxidoreductase activity"/>
    <property type="evidence" value="ECO:0007669"/>
    <property type="project" value="UniProtKB-KW"/>
</dbReference>
<dbReference type="AlphaFoldDB" id="A0AAP6MJX9"/>
<feature type="transmembrane region" description="Helical" evidence="8">
    <location>
        <begin position="353"/>
        <end position="372"/>
    </location>
</feature>
<evidence type="ECO:0000256" key="6">
    <source>
        <dbReference type="ARBA" id="ARBA00023136"/>
    </source>
</evidence>
<dbReference type="Proteomes" id="UP001302316">
    <property type="component" value="Unassembled WGS sequence"/>
</dbReference>
<feature type="domain" description="NADH:quinone oxidoreductase/Mrp antiporter transmembrane" evidence="9">
    <location>
        <begin position="123"/>
        <end position="347"/>
    </location>
</feature>
<keyword evidence="2" id="KW-1003">Cell membrane</keyword>
<feature type="transmembrane region" description="Helical" evidence="8">
    <location>
        <begin position="319"/>
        <end position="341"/>
    </location>
</feature>
<feature type="transmembrane region" description="Helical" evidence="8">
    <location>
        <begin position="424"/>
        <end position="442"/>
    </location>
</feature>
<feature type="transmembrane region" description="Helical" evidence="8">
    <location>
        <begin position="72"/>
        <end position="91"/>
    </location>
</feature>
<comment type="subcellular location">
    <subcellularLocation>
        <location evidence="1">Cell membrane</location>
        <topology evidence="1">Multi-pass membrane protein</topology>
    </subcellularLocation>
    <subcellularLocation>
        <location evidence="7">Membrane</location>
        <topology evidence="7">Multi-pass membrane protein</topology>
    </subcellularLocation>
</comment>
<keyword evidence="3 7" id="KW-0812">Transmembrane</keyword>
<keyword evidence="11" id="KW-1185">Reference proteome</keyword>
<feature type="transmembrane region" description="Helical" evidence="8">
    <location>
        <begin position="290"/>
        <end position="313"/>
    </location>
</feature>
<feature type="transmembrane region" description="Helical" evidence="8">
    <location>
        <begin position="127"/>
        <end position="144"/>
    </location>
</feature>
<dbReference type="PANTHER" id="PTHR42682:SF4">
    <property type="entry name" value="NADH-UBIQUINONE_PLASTOQUINONE"/>
    <property type="match status" value="1"/>
</dbReference>
<feature type="transmembrane region" description="Helical" evidence="8">
    <location>
        <begin position="263"/>
        <end position="283"/>
    </location>
</feature>
<evidence type="ECO:0000256" key="7">
    <source>
        <dbReference type="RuleBase" id="RU000320"/>
    </source>
</evidence>
<dbReference type="GO" id="GO:0005886">
    <property type="term" value="C:plasma membrane"/>
    <property type="evidence" value="ECO:0007669"/>
    <property type="project" value="UniProtKB-SubCell"/>
</dbReference>
<evidence type="ECO:0000256" key="5">
    <source>
        <dbReference type="ARBA" id="ARBA00023002"/>
    </source>
</evidence>
<evidence type="ECO:0000256" key="3">
    <source>
        <dbReference type="ARBA" id="ARBA00022692"/>
    </source>
</evidence>
<protein>
    <submittedName>
        <fullName evidence="10">Complex I subunit 5 family protein</fullName>
    </submittedName>
</protein>
<keyword evidence="5" id="KW-0560">Oxidoreductase</keyword>
<organism evidence="10 11">
    <name type="scientific">Natronospira elongata</name>
    <dbReference type="NCBI Taxonomy" id="3110268"/>
    <lineage>
        <taxon>Bacteria</taxon>
        <taxon>Pseudomonadati</taxon>
        <taxon>Pseudomonadota</taxon>
        <taxon>Gammaproteobacteria</taxon>
        <taxon>Natronospirales</taxon>
        <taxon>Natronospiraceae</taxon>
        <taxon>Natronospira</taxon>
    </lineage>
</organism>
<name>A0AAP6MJX9_9GAMM</name>
<evidence type="ECO:0000256" key="4">
    <source>
        <dbReference type="ARBA" id="ARBA00022989"/>
    </source>
</evidence>
<dbReference type="GO" id="GO:0008137">
    <property type="term" value="F:NADH dehydrogenase (ubiquinone) activity"/>
    <property type="evidence" value="ECO:0007669"/>
    <property type="project" value="InterPro"/>
</dbReference>
<dbReference type="PANTHER" id="PTHR42682">
    <property type="entry name" value="HYDROGENASE-4 COMPONENT F"/>
    <property type="match status" value="1"/>
</dbReference>
<dbReference type="RefSeq" id="WP_346051143.1">
    <property type="nucleotide sequence ID" value="NZ_JAYGII010000011.1"/>
</dbReference>
<feature type="transmembrane region" description="Helical" evidence="8">
    <location>
        <begin position="156"/>
        <end position="178"/>
    </location>
</feature>
<dbReference type="InterPro" id="IPR052175">
    <property type="entry name" value="ComplexI-like_HydComp"/>
</dbReference>
<reference evidence="10 11" key="1">
    <citation type="submission" date="2023-12" db="EMBL/GenBank/DDBJ databases">
        <title>Whole-genome sequencing of halo(alkali)philic microorganisms from hypersaline lakes.</title>
        <authorList>
            <person name="Sorokin D.Y."/>
            <person name="Merkel A.Y."/>
            <person name="Messina E."/>
            <person name="Yakimov M."/>
        </authorList>
    </citation>
    <scope>NUCLEOTIDE SEQUENCE [LARGE SCALE GENOMIC DNA]</scope>
    <source>
        <strain evidence="10 11">AB-CW1</strain>
    </source>
</reference>
<feature type="transmembrane region" description="Helical" evidence="8">
    <location>
        <begin position="232"/>
        <end position="251"/>
    </location>
</feature>
<evidence type="ECO:0000313" key="10">
    <source>
        <dbReference type="EMBL" id="MEA5445514.1"/>
    </source>
</evidence>
<feature type="transmembrane region" description="Helical" evidence="8">
    <location>
        <begin position="384"/>
        <end position="403"/>
    </location>
</feature>
<dbReference type="GO" id="GO:0042773">
    <property type="term" value="P:ATP synthesis coupled electron transport"/>
    <property type="evidence" value="ECO:0007669"/>
    <property type="project" value="InterPro"/>
</dbReference>
<feature type="transmembrane region" description="Helical" evidence="8">
    <location>
        <begin position="462"/>
        <end position="480"/>
    </location>
</feature>
<keyword evidence="6 8" id="KW-0472">Membrane</keyword>
<evidence type="ECO:0000256" key="2">
    <source>
        <dbReference type="ARBA" id="ARBA00022475"/>
    </source>
</evidence>
<dbReference type="Pfam" id="PF00361">
    <property type="entry name" value="Proton_antipo_M"/>
    <property type="match status" value="1"/>
</dbReference>
<feature type="transmembrane region" description="Helical" evidence="8">
    <location>
        <begin position="530"/>
        <end position="551"/>
    </location>
</feature>
<feature type="transmembrane region" description="Helical" evidence="8">
    <location>
        <begin position="103"/>
        <end position="121"/>
    </location>
</feature>
<accession>A0AAP6MJX9</accession>
<evidence type="ECO:0000256" key="1">
    <source>
        <dbReference type="ARBA" id="ARBA00004651"/>
    </source>
</evidence>
<dbReference type="InterPro" id="IPR003918">
    <property type="entry name" value="NADH_UbQ_OxRdtase"/>
</dbReference>
<proteinExistence type="predicted"/>
<feature type="transmembrane region" description="Helical" evidence="8">
    <location>
        <begin position="198"/>
        <end position="220"/>
    </location>
</feature>
<evidence type="ECO:0000259" key="9">
    <source>
        <dbReference type="Pfam" id="PF00361"/>
    </source>
</evidence>
<evidence type="ECO:0000256" key="8">
    <source>
        <dbReference type="SAM" id="Phobius"/>
    </source>
</evidence>
<gene>
    <name evidence="10" type="ORF">VCB98_06755</name>
</gene>
<dbReference type="EMBL" id="JAYGII010000011">
    <property type="protein sequence ID" value="MEA5445514.1"/>
    <property type="molecule type" value="Genomic_DNA"/>
</dbReference>
<comment type="caution">
    <text evidence="10">The sequence shown here is derived from an EMBL/GenBank/DDBJ whole genome shotgun (WGS) entry which is preliminary data.</text>
</comment>
<keyword evidence="4 8" id="KW-1133">Transmembrane helix</keyword>
<sequence>MMSSWLPPLLAFCLPVLPLLVAAGLFLASTRSLALRTAPWLPLFALPLVLLHDQLVELPWLLLGARVGVDNTALPLLLLAIAAWTVAGLHASDTIEREQQPRFYLFWLLTWTGNLCVFITLDAASFYAAYAMMSVSAYGLVIFFGRMADYRAGRVYLVMALLGEAMILSGLILLAGQLGNAPLDALAAEYAGLNHGTLISWLFLAGFAVKMGLIPLHMWLPLAHPQAPVPASAVLSGVILKAGLIGWLRFLPLGSEGIDLETAGLMLLAAGLFTGLVAALIGMSQHKAKVILAYSSISQMGLVASLVGMALYSPENAPLLISIAVLFALHHGLSKTLLFLGVDHAGHRWIGKLLWLPSLSLAGAPLLSGALAKILMKSEIPESLTWLEPILLISSLLTTLLLMRFLHQLAGQHQTADNQWSRPVVAWMILLLLSLGLPWIIAITDNAMESGIAVKPGYLLETGLPVLLGLFLAALTWRYWPANRHPRIPAGDLIELFRLPTLRQPSWSLPGRPAMPTLLPVTLRQLDARLAAMGPALLVWLVFLALLGLLAI</sequence>
<dbReference type="PRINTS" id="PR01437">
    <property type="entry name" value="NUOXDRDTASE4"/>
</dbReference>